<reference evidence="3 4" key="1">
    <citation type="submission" date="2018-06" db="EMBL/GenBank/DDBJ databases">
        <authorList>
            <consortium name="Pathogen Informatics"/>
            <person name="Doyle S."/>
        </authorList>
    </citation>
    <scope>NUCLEOTIDE SEQUENCE [LARGE SCALE GENOMIC DNA]</scope>
    <source>
        <strain evidence="3 4">NCTC11842</strain>
    </source>
</reference>
<dbReference type="Pfam" id="PF06790">
    <property type="entry name" value="UPF0259"/>
    <property type="match status" value="1"/>
</dbReference>
<dbReference type="EMBL" id="UAUF01000013">
    <property type="protein sequence ID" value="SPZ09885.1"/>
    <property type="molecule type" value="Genomic_DNA"/>
</dbReference>
<proteinExistence type="predicted"/>
<evidence type="ECO:0000256" key="1">
    <source>
        <dbReference type="SAM" id="Phobius"/>
    </source>
</evidence>
<feature type="transmembrane region" description="Helical" evidence="1">
    <location>
        <begin position="12"/>
        <end position="30"/>
    </location>
</feature>
<name>A0A2X2DBU5_PSELU</name>
<keyword evidence="1" id="KW-1133">Transmembrane helix</keyword>
<sequence>MTPFNILRDALYFFSRHLVSLLILCLPWLVIESVARWQVVQHFGTEGGLWELLVGVMFYPIYTGSLILFLNARSHGHMPPITELWGHALRLWPRFAIMAGLVASLVVLGFSLMIVPGFLVMVKFAFAEPMLVLRGMAPLEAMSASFQKTRGHFLTLLPLILITLLPAWLLDAWISSQFSDTPALQIILQSLSGLLQLISSIAIFRLFMMADRSS</sequence>
<protein>
    <submittedName>
        <fullName evidence="3">Membrane protein</fullName>
    </submittedName>
</protein>
<dbReference type="EMBL" id="JADMCD010000001">
    <property type="protein sequence ID" value="MBF8639239.1"/>
    <property type="molecule type" value="Genomic_DNA"/>
</dbReference>
<dbReference type="AlphaFoldDB" id="A0A2X2DBU5"/>
<evidence type="ECO:0000313" key="5">
    <source>
        <dbReference type="Proteomes" id="UP000626180"/>
    </source>
</evidence>
<accession>A0A2X2DBU5</accession>
<feature type="transmembrane region" description="Helical" evidence="1">
    <location>
        <begin position="153"/>
        <end position="174"/>
    </location>
</feature>
<keyword evidence="1" id="KW-0812">Transmembrane</keyword>
<keyword evidence="5" id="KW-1185">Reference proteome</keyword>
<organism evidence="3 4">
    <name type="scientific">Pseudomonas luteola</name>
    <dbReference type="NCBI Taxonomy" id="47886"/>
    <lineage>
        <taxon>Bacteria</taxon>
        <taxon>Pseudomonadati</taxon>
        <taxon>Pseudomonadota</taxon>
        <taxon>Gammaproteobacteria</taxon>
        <taxon>Pseudomonadales</taxon>
        <taxon>Pseudomonadaceae</taxon>
        <taxon>Pseudomonas</taxon>
    </lineage>
</organism>
<evidence type="ECO:0000313" key="2">
    <source>
        <dbReference type="EMBL" id="MBF8639239.1"/>
    </source>
</evidence>
<dbReference type="RefSeq" id="WP_010797463.1">
    <property type="nucleotide sequence ID" value="NZ_CP069262.1"/>
</dbReference>
<feature type="transmembrane region" description="Helical" evidence="1">
    <location>
        <begin position="50"/>
        <end position="70"/>
    </location>
</feature>
<evidence type="ECO:0000313" key="4">
    <source>
        <dbReference type="Proteomes" id="UP000250443"/>
    </source>
</evidence>
<dbReference type="Proteomes" id="UP000626180">
    <property type="component" value="Unassembled WGS sequence"/>
</dbReference>
<gene>
    <name evidence="2" type="ORF">IRZ65_00900</name>
    <name evidence="3" type="ORF">NCTC11842_03469</name>
</gene>
<feature type="transmembrane region" description="Helical" evidence="1">
    <location>
        <begin position="186"/>
        <end position="208"/>
    </location>
</feature>
<keyword evidence="1" id="KW-0472">Membrane</keyword>
<reference evidence="2 5" key="2">
    <citation type="submission" date="2020-10" db="EMBL/GenBank/DDBJ databases">
        <title>Genome sequences of Pseudomonas isolates.</title>
        <authorList>
            <person name="Wessels L."/>
            <person name="Reich F."/>
            <person name="Hammerl J."/>
        </authorList>
    </citation>
    <scope>NUCLEOTIDE SEQUENCE [LARGE SCALE GENOMIC DNA]</scope>
    <source>
        <strain evidence="2 5">20-MO00624-0</strain>
    </source>
</reference>
<dbReference type="Proteomes" id="UP000250443">
    <property type="component" value="Unassembled WGS sequence"/>
</dbReference>
<evidence type="ECO:0000313" key="3">
    <source>
        <dbReference type="EMBL" id="SPZ09885.1"/>
    </source>
</evidence>
<feature type="transmembrane region" description="Helical" evidence="1">
    <location>
        <begin position="91"/>
        <end position="108"/>
    </location>
</feature>